<name>A0A7U2I442_PHANO</name>
<evidence type="ECO:0000259" key="2">
    <source>
        <dbReference type="Pfam" id="PF18973"/>
    </source>
</evidence>
<proteinExistence type="predicted"/>
<gene>
    <name evidence="3" type="ORF">JI435_436740</name>
</gene>
<sequence>MKLSLVLAAAFATLGLSAPDGIKRSASGLEIIQGKALLEARQRACFQNPGTGCRTFNNGNACCCWDCTEAQCNSICGGL</sequence>
<dbReference type="RefSeq" id="XP_001796857.1">
    <property type="nucleotide sequence ID" value="XM_001796805.1"/>
</dbReference>
<feature type="domain" description="SnTox1 chitin binding-like" evidence="2">
    <location>
        <begin position="26"/>
        <end position="74"/>
    </location>
</feature>
<reference evidence="4" key="1">
    <citation type="journal article" date="2021" name="BMC Genomics">
        <title>Chromosome-level genome assembly and manually-curated proteome of model necrotroph Parastagonospora nodorum Sn15 reveals a genome-wide trove of candidate effector homologs, and redundancy of virulence-related functions within an accessory chromosome.</title>
        <authorList>
            <person name="Bertazzoni S."/>
            <person name="Jones D.A.B."/>
            <person name="Phan H.T."/>
            <person name="Tan K.-C."/>
            <person name="Hane J.K."/>
        </authorList>
    </citation>
    <scope>NUCLEOTIDE SEQUENCE [LARGE SCALE GENOMIC DNA]</scope>
    <source>
        <strain evidence="4">SN15 / ATCC MYA-4574 / FGSC 10173)</strain>
    </source>
</reference>
<dbReference type="VEuPathDB" id="FungiDB:JI435_436740"/>
<organism evidence="3 4">
    <name type="scientific">Phaeosphaeria nodorum (strain SN15 / ATCC MYA-4574 / FGSC 10173)</name>
    <name type="common">Glume blotch fungus</name>
    <name type="synonym">Parastagonospora nodorum</name>
    <dbReference type="NCBI Taxonomy" id="321614"/>
    <lineage>
        <taxon>Eukaryota</taxon>
        <taxon>Fungi</taxon>
        <taxon>Dikarya</taxon>
        <taxon>Ascomycota</taxon>
        <taxon>Pezizomycotina</taxon>
        <taxon>Dothideomycetes</taxon>
        <taxon>Pleosporomycetidae</taxon>
        <taxon>Pleosporales</taxon>
        <taxon>Pleosporineae</taxon>
        <taxon>Phaeosphaeriaceae</taxon>
        <taxon>Parastagonospora</taxon>
    </lineage>
</organism>
<accession>A0A7U2I442</accession>
<protein>
    <recommendedName>
        <fullName evidence="2">SnTox1 chitin binding-like domain-containing protein</fullName>
    </recommendedName>
</protein>
<dbReference type="Pfam" id="PF18973">
    <property type="entry name" value="CBL"/>
    <property type="match status" value="1"/>
</dbReference>
<feature type="chain" id="PRO_5034622392" description="SnTox1 chitin binding-like domain-containing protein" evidence="1">
    <location>
        <begin position="18"/>
        <end position="79"/>
    </location>
</feature>
<dbReference type="InterPro" id="IPR044057">
    <property type="entry name" value="SnTox1_CBL"/>
</dbReference>
<keyword evidence="4" id="KW-1185">Reference proteome</keyword>
<feature type="signal peptide" evidence="1">
    <location>
        <begin position="1"/>
        <end position="17"/>
    </location>
</feature>
<dbReference type="EMBL" id="CP069031">
    <property type="protein sequence ID" value="QRC99151.1"/>
    <property type="molecule type" value="Genomic_DNA"/>
</dbReference>
<keyword evidence="1" id="KW-0732">Signal</keyword>
<evidence type="ECO:0000256" key="1">
    <source>
        <dbReference type="SAM" id="SignalP"/>
    </source>
</evidence>
<dbReference type="AlphaFoldDB" id="A0A7U2I442"/>
<evidence type="ECO:0000313" key="4">
    <source>
        <dbReference type="Proteomes" id="UP000663193"/>
    </source>
</evidence>
<dbReference type="KEGG" id="pno:SNOG_06487"/>
<dbReference type="Proteomes" id="UP000663193">
    <property type="component" value="Chromosome 9"/>
</dbReference>
<evidence type="ECO:0000313" key="3">
    <source>
        <dbReference type="EMBL" id="QRC99151.1"/>
    </source>
</evidence>